<sequence length="89" mass="9718">MRANGNGAPNVCASNLLRLIRGEVPYERIKGLDPRMIDKPITTAEPEIQQDAEWLLETYEPRVTMDGISVAQNDTGGGYVVAADVTENT</sequence>
<accession>A0A6N3FCF6</accession>
<evidence type="ECO:0000313" key="2">
    <source>
        <dbReference type="EMBL" id="VYU49546.1"/>
    </source>
</evidence>
<gene>
    <name evidence="2" type="ORF">FPLFYP42_02521</name>
    <name evidence="1" type="ORF">PND83_04450</name>
</gene>
<protein>
    <submittedName>
        <fullName evidence="1">Early E1A protein</fullName>
    </submittedName>
</protein>
<organism evidence="2">
    <name type="scientific">Flavonifractor plautii</name>
    <name type="common">Fusobacterium plautii</name>
    <dbReference type="NCBI Taxonomy" id="292800"/>
    <lineage>
        <taxon>Bacteria</taxon>
        <taxon>Bacillati</taxon>
        <taxon>Bacillota</taxon>
        <taxon>Clostridia</taxon>
        <taxon>Eubacteriales</taxon>
        <taxon>Oscillospiraceae</taxon>
        <taxon>Flavonifractor</taxon>
    </lineage>
</organism>
<dbReference type="EMBL" id="CACRUB010000046">
    <property type="protein sequence ID" value="VYU49546.1"/>
    <property type="molecule type" value="Genomic_DNA"/>
</dbReference>
<dbReference type="Gene3D" id="3.10.450.40">
    <property type="match status" value="1"/>
</dbReference>
<dbReference type="SUPFAM" id="SSF160719">
    <property type="entry name" value="gpW/gp25-like"/>
    <property type="match status" value="1"/>
</dbReference>
<dbReference type="EMBL" id="JAQLWO010000003">
    <property type="protein sequence ID" value="MDB7905222.1"/>
    <property type="molecule type" value="Genomic_DNA"/>
</dbReference>
<dbReference type="Proteomes" id="UP001211006">
    <property type="component" value="Unassembled WGS sequence"/>
</dbReference>
<name>A0A6N3FCF6_FLAPL</name>
<reference evidence="1" key="2">
    <citation type="submission" date="2023-01" db="EMBL/GenBank/DDBJ databases">
        <title>Human gut microbiome strain richness.</title>
        <authorList>
            <person name="Chen-Liaw A."/>
        </authorList>
    </citation>
    <scope>NUCLEOTIDE SEQUENCE</scope>
    <source>
        <strain evidence="1">2225st1_A6_2225SCRN_200828</strain>
    </source>
</reference>
<evidence type="ECO:0000313" key="1">
    <source>
        <dbReference type="EMBL" id="MDB7905222.1"/>
    </source>
</evidence>
<reference evidence="2" key="1">
    <citation type="submission" date="2019-11" db="EMBL/GenBank/DDBJ databases">
        <authorList>
            <person name="Feng L."/>
        </authorList>
    </citation>
    <scope>NUCLEOTIDE SEQUENCE</scope>
    <source>
        <strain evidence="2">FplautiiLFYP42</strain>
    </source>
</reference>
<dbReference type="AlphaFoldDB" id="A0A6N3FCF6"/>
<proteinExistence type="predicted"/>
<dbReference type="RefSeq" id="WP_156621938.1">
    <property type="nucleotide sequence ID" value="NZ_JADPFI010000216.1"/>
</dbReference>